<keyword evidence="2" id="KW-1185">Reference proteome</keyword>
<dbReference type="PANTHER" id="PTHR46608:SF2">
    <property type="entry name" value="T CELL IMMUNOGLOBULIN AND MUCIN DOMAIN CONTAINING 4 PRECURSOR"/>
    <property type="match status" value="1"/>
</dbReference>
<proteinExistence type="predicted"/>
<gene>
    <name evidence="1" type="ORF">ATANTOWER_024813</name>
</gene>
<evidence type="ECO:0000313" key="2">
    <source>
        <dbReference type="Proteomes" id="UP001345963"/>
    </source>
</evidence>
<comment type="caution">
    <text evidence="1">The sequence shown here is derived from an EMBL/GenBank/DDBJ whole genome shotgun (WGS) entry which is preliminary data.</text>
</comment>
<dbReference type="EMBL" id="JAHUTI010094172">
    <property type="protein sequence ID" value="MED6262729.1"/>
    <property type="molecule type" value="Genomic_DNA"/>
</dbReference>
<organism evidence="1 2">
    <name type="scientific">Ataeniobius toweri</name>
    <dbReference type="NCBI Taxonomy" id="208326"/>
    <lineage>
        <taxon>Eukaryota</taxon>
        <taxon>Metazoa</taxon>
        <taxon>Chordata</taxon>
        <taxon>Craniata</taxon>
        <taxon>Vertebrata</taxon>
        <taxon>Euteleostomi</taxon>
        <taxon>Actinopterygii</taxon>
        <taxon>Neopterygii</taxon>
        <taxon>Teleostei</taxon>
        <taxon>Neoteleostei</taxon>
        <taxon>Acanthomorphata</taxon>
        <taxon>Ovalentaria</taxon>
        <taxon>Atherinomorphae</taxon>
        <taxon>Cyprinodontiformes</taxon>
        <taxon>Goodeidae</taxon>
        <taxon>Ataeniobius</taxon>
    </lineage>
</organism>
<evidence type="ECO:0000313" key="1">
    <source>
        <dbReference type="EMBL" id="MED6262729.1"/>
    </source>
</evidence>
<name>A0ABU7CJD7_9TELE</name>
<dbReference type="Proteomes" id="UP001345963">
    <property type="component" value="Unassembled WGS sequence"/>
</dbReference>
<reference evidence="1 2" key="1">
    <citation type="submission" date="2021-07" db="EMBL/GenBank/DDBJ databases">
        <authorList>
            <person name="Palmer J.M."/>
        </authorList>
    </citation>
    <scope>NUCLEOTIDE SEQUENCE [LARGE SCALE GENOMIC DNA]</scope>
    <source>
        <strain evidence="1 2">AT_MEX2019</strain>
        <tissue evidence="1">Muscle</tissue>
    </source>
</reference>
<protein>
    <submittedName>
        <fullName evidence="1">Uncharacterized protein</fullName>
    </submittedName>
</protein>
<sequence>MQQKLSLVYRMAAALRPSPLAFIILLFVLSGGPPVSVSCFKVTEGGVASLSCQYSVKRFGLSRVCWGRGCGTFWCSNILVQTDENGVISKVSLIQASTSSDTKPKTDQLLAFLEIRPIYKHHLNAATCWAIRNYFI</sequence>
<accession>A0ABU7CJD7</accession>
<dbReference type="PANTHER" id="PTHR46608">
    <property type="entry name" value="T-CELL IMMUNOGLOBULIN AND MUCIN DOMAIN-CONTAINING PROTEIN 4"/>
    <property type="match status" value="1"/>
</dbReference>